<evidence type="ECO:0000259" key="3">
    <source>
        <dbReference type="PROSITE" id="PS50887"/>
    </source>
</evidence>
<feature type="compositionally biased region" description="Basic and acidic residues" evidence="1">
    <location>
        <begin position="525"/>
        <end position="534"/>
    </location>
</feature>
<dbReference type="CDD" id="cd01949">
    <property type="entry name" value="GGDEF"/>
    <property type="match status" value="1"/>
</dbReference>
<proteinExistence type="predicted"/>
<dbReference type="PANTHER" id="PTHR46663:SF2">
    <property type="entry name" value="GGDEF DOMAIN-CONTAINING PROTEIN"/>
    <property type="match status" value="1"/>
</dbReference>
<evidence type="ECO:0000313" key="4">
    <source>
        <dbReference type="EMBL" id="MBG3875951.1"/>
    </source>
</evidence>
<dbReference type="SUPFAM" id="SSF55073">
    <property type="entry name" value="Nucleotide cyclase"/>
    <property type="match status" value="1"/>
</dbReference>
<dbReference type="NCBIfam" id="TIGR00254">
    <property type="entry name" value="GGDEF"/>
    <property type="match status" value="1"/>
</dbReference>
<dbReference type="InterPro" id="IPR052163">
    <property type="entry name" value="DGC-Regulatory_Protein"/>
</dbReference>
<gene>
    <name evidence="4" type="ORF">FVW20_02645</name>
</gene>
<dbReference type="PANTHER" id="PTHR46663">
    <property type="entry name" value="DIGUANYLATE CYCLASE DGCT-RELATED"/>
    <property type="match status" value="1"/>
</dbReference>
<dbReference type="CDD" id="cd18773">
    <property type="entry name" value="PDC1_HK_sensor"/>
    <property type="match status" value="1"/>
</dbReference>
<evidence type="ECO:0000256" key="1">
    <source>
        <dbReference type="SAM" id="MobiDB-lite"/>
    </source>
</evidence>
<comment type="caution">
    <text evidence="4">The sequence shown here is derived from an EMBL/GenBank/DDBJ whole genome shotgun (WGS) entry which is preliminary data.</text>
</comment>
<keyword evidence="5" id="KW-1185">Reference proteome</keyword>
<dbReference type="Gene3D" id="3.30.450.20">
    <property type="entry name" value="PAS domain"/>
    <property type="match status" value="1"/>
</dbReference>
<dbReference type="InterPro" id="IPR043128">
    <property type="entry name" value="Rev_trsase/Diguanyl_cyclase"/>
</dbReference>
<evidence type="ECO:0000313" key="5">
    <source>
        <dbReference type="Proteomes" id="UP001194469"/>
    </source>
</evidence>
<sequence>MARPERHRNTPTMGVRGWLLLLALVASLPTSVFSVFAMVGHMRAQQEKTDTELRRQVLAVAQAVDAELSAKTAMLHALAASHDTEIVDVGQLYRQAKGVGSAHREVQSLALVDRDGSQVFSTWESLGTVLPPTGDLASVRRALDEDRPRVSDLFRGSISHQPVTALGAPMQVGRGRWYVLRMYIGVGAYARLLEGERLPEGWAATLVDGQGTILARTLLPESTVGKSVSSRLRDVFHSSEVMEAENREGVPVRFAVAPVGTWGWHAVVQVPVATLQAAMRGYLLRLAGIGGACIVMGFAGAWLLSRRFVAEVELAARSCLLPEADDEPTRPTMVRELRQVGDELAAAREREEMAMRDSLTGLEGRALFLRHARRLLETSRHDPSLRLAVMFIDLDGFKQVNDNYGHAEGDAVLRRTARVLEGAVRSSDVVGRLGGDEFVLCLALQADTACEVARSVAARVVSGVAQIGFGVGCSVGIALGKAGGYPELPEEDAPADVPDDGMDAGQVAVRPEDAGDGTGAGSDGSADHAGDRGRTAGSALPGAPAPLRDLLEEADKAMYVAKQAGKNSYHLLDMSTCE</sequence>
<organism evidence="4 5">
    <name type="scientific">Nitratidesulfovibrio oxamicus</name>
    <dbReference type="NCBI Taxonomy" id="32016"/>
    <lineage>
        <taxon>Bacteria</taxon>
        <taxon>Pseudomonadati</taxon>
        <taxon>Thermodesulfobacteriota</taxon>
        <taxon>Desulfovibrionia</taxon>
        <taxon>Desulfovibrionales</taxon>
        <taxon>Desulfovibrionaceae</taxon>
        <taxon>Nitratidesulfovibrio</taxon>
    </lineage>
</organism>
<accession>A0ABS0J0K1</accession>
<keyword evidence="2" id="KW-0812">Transmembrane</keyword>
<reference evidence="4 5" key="1">
    <citation type="submission" date="2019-08" db="EMBL/GenBank/DDBJ databases">
        <authorList>
            <person name="Luo N."/>
        </authorList>
    </citation>
    <scope>NUCLEOTIDE SEQUENCE [LARGE SCALE GENOMIC DNA]</scope>
    <source>
        <strain evidence="4 5">NCIMB 9442</strain>
    </source>
</reference>
<dbReference type="CDD" id="cd18774">
    <property type="entry name" value="PDC2_HK_sensor"/>
    <property type="match status" value="1"/>
</dbReference>
<dbReference type="SMART" id="SM00267">
    <property type="entry name" value="GGDEF"/>
    <property type="match status" value="1"/>
</dbReference>
<keyword evidence="2" id="KW-1133">Transmembrane helix</keyword>
<dbReference type="RefSeq" id="WP_196608175.1">
    <property type="nucleotide sequence ID" value="NZ_VRYY01000055.1"/>
</dbReference>
<name>A0ABS0J0K1_9BACT</name>
<evidence type="ECO:0000256" key="2">
    <source>
        <dbReference type="SAM" id="Phobius"/>
    </source>
</evidence>
<dbReference type="InterPro" id="IPR000160">
    <property type="entry name" value="GGDEF_dom"/>
</dbReference>
<dbReference type="InterPro" id="IPR029787">
    <property type="entry name" value="Nucleotide_cyclase"/>
</dbReference>
<feature type="region of interest" description="Disordered" evidence="1">
    <location>
        <begin position="488"/>
        <end position="545"/>
    </location>
</feature>
<feature type="compositionally biased region" description="Low complexity" evidence="1">
    <location>
        <begin position="536"/>
        <end position="545"/>
    </location>
</feature>
<dbReference type="EMBL" id="VRYY01000055">
    <property type="protein sequence ID" value="MBG3875951.1"/>
    <property type="molecule type" value="Genomic_DNA"/>
</dbReference>
<feature type="compositionally biased region" description="Acidic residues" evidence="1">
    <location>
        <begin position="488"/>
        <end position="502"/>
    </location>
</feature>
<dbReference type="Pfam" id="PF00990">
    <property type="entry name" value="GGDEF"/>
    <property type="match status" value="1"/>
</dbReference>
<dbReference type="Proteomes" id="UP001194469">
    <property type="component" value="Unassembled WGS sequence"/>
</dbReference>
<protein>
    <submittedName>
        <fullName evidence="4">GGDEF domain-containing protein</fullName>
    </submittedName>
</protein>
<feature type="domain" description="GGDEF" evidence="3">
    <location>
        <begin position="385"/>
        <end position="574"/>
    </location>
</feature>
<keyword evidence="2" id="KW-0472">Membrane</keyword>
<dbReference type="Gene3D" id="3.30.70.270">
    <property type="match status" value="1"/>
</dbReference>
<dbReference type="PROSITE" id="PS50887">
    <property type="entry name" value="GGDEF"/>
    <property type="match status" value="1"/>
</dbReference>
<feature type="transmembrane region" description="Helical" evidence="2">
    <location>
        <begin position="282"/>
        <end position="304"/>
    </location>
</feature>